<evidence type="ECO:0000256" key="1">
    <source>
        <dbReference type="ARBA" id="ARBA00022491"/>
    </source>
</evidence>
<keyword evidence="1" id="KW-0678">Repressor</keyword>
<dbReference type="Gene3D" id="3.40.50.2300">
    <property type="match status" value="2"/>
</dbReference>
<dbReference type="CDD" id="cd06291">
    <property type="entry name" value="PBP1_Qymf-like"/>
    <property type="match status" value="1"/>
</dbReference>
<protein>
    <submittedName>
        <fullName evidence="6">Sucrose operon repressor</fullName>
    </submittedName>
</protein>
<dbReference type="InterPro" id="IPR000843">
    <property type="entry name" value="HTH_LacI"/>
</dbReference>
<dbReference type="Gene3D" id="1.10.260.40">
    <property type="entry name" value="lambda repressor-like DNA-binding domains"/>
    <property type="match status" value="1"/>
</dbReference>
<name>A0A0R2CAQ2_9LACO</name>
<dbReference type="SMART" id="SM00354">
    <property type="entry name" value="HTH_LACI"/>
    <property type="match status" value="1"/>
</dbReference>
<gene>
    <name evidence="6" type="ORF">FD21_GL000977</name>
</gene>
<dbReference type="PATRIC" id="fig|1133569.4.peg.1096"/>
<keyword evidence="4" id="KW-0804">Transcription</keyword>
<dbReference type="AlphaFoldDB" id="A0A0R2CAQ2"/>
<evidence type="ECO:0000256" key="3">
    <source>
        <dbReference type="ARBA" id="ARBA00023125"/>
    </source>
</evidence>
<keyword evidence="7" id="KW-1185">Reference proteome</keyword>
<evidence type="ECO:0000313" key="6">
    <source>
        <dbReference type="EMBL" id="KRM88663.1"/>
    </source>
</evidence>
<dbReference type="GO" id="GO:0000976">
    <property type="term" value="F:transcription cis-regulatory region binding"/>
    <property type="evidence" value="ECO:0007669"/>
    <property type="project" value="TreeGrafter"/>
</dbReference>
<dbReference type="PRINTS" id="PR00036">
    <property type="entry name" value="HTHLACI"/>
</dbReference>
<dbReference type="OrthoDB" id="9775106at2"/>
<evidence type="ECO:0000256" key="2">
    <source>
        <dbReference type="ARBA" id="ARBA00023015"/>
    </source>
</evidence>
<sequence>MKRPTLNDVAKLAGVTPTTVSRVINNRGALSDKTKQKVKNAMEELNYQPNALARTLLKGKSNIIGLIFPTTENIFYGQIVAELEDRFSKRGYKTFLCNSKNNSAKEKDFVQMLLANQVDGLIVGSHNTDIQTYQRAYLPIISIDRILADQITVVSSDNFTGGLLATQYLFDQGARKIAHVNSTQSKSAPYSIERKQGYFKFMQQKNLSTRVFEIDYELPFAKKKKIVSEIIKKNRAIDGYFVADDLTAILFQKMADEQQLNFKVIGYDGTDFIRDYLPDLATIQQPIAKIAATAVTELLKQVQGDFEDPGKRIKLPVKLLPPRTKSTTID</sequence>
<organism evidence="6 7">
    <name type="scientific">Liquorilactobacillus vini DSM 20605</name>
    <dbReference type="NCBI Taxonomy" id="1133569"/>
    <lineage>
        <taxon>Bacteria</taxon>
        <taxon>Bacillati</taxon>
        <taxon>Bacillota</taxon>
        <taxon>Bacilli</taxon>
        <taxon>Lactobacillales</taxon>
        <taxon>Lactobacillaceae</taxon>
        <taxon>Liquorilactobacillus</taxon>
    </lineage>
</organism>
<dbReference type="PANTHER" id="PTHR30146:SF95">
    <property type="entry name" value="RIBOSE OPERON REPRESSOR"/>
    <property type="match status" value="1"/>
</dbReference>
<dbReference type="Pfam" id="PF00356">
    <property type="entry name" value="LacI"/>
    <property type="match status" value="1"/>
</dbReference>
<accession>A0A0R2CAQ2</accession>
<evidence type="ECO:0000256" key="4">
    <source>
        <dbReference type="ARBA" id="ARBA00023163"/>
    </source>
</evidence>
<dbReference type="Proteomes" id="UP000051576">
    <property type="component" value="Unassembled WGS sequence"/>
</dbReference>
<reference evidence="6 7" key="1">
    <citation type="journal article" date="2015" name="Genome Announc.">
        <title>Expanding the biotechnology potential of lactobacilli through comparative genomics of 213 strains and associated genera.</title>
        <authorList>
            <person name="Sun Z."/>
            <person name="Harris H.M."/>
            <person name="McCann A."/>
            <person name="Guo C."/>
            <person name="Argimon S."/>
            <person name="Zhang W."/>
            <person name="Yang X."/>
            <person name="Jeffery I.B."/>
            <person name="Cooney J.C."/>
            <person name="Kagawa T.F."/>
            <person name="Liu W."/>
            <person name="Song Y."/>
            <person name="Salvetti E."/>
            <person name="Wrobel A."/>
            <person name="Rasinkangas P."/>
            <person name="Parkhill J."/>
            <person name="Rea M.C."/>
            <person name="O'Sullivan O."/>
            <person name="Ritari J."/>
            <person name="Douillard F.P."/>
            <person name="Paul Ross R."/>
            <person name="Yang R."/>
            <person name="Briner A.E."/>
            <person name="Felis G.E."/>
            <person name="de Vos W.M."/>
            <person name="Barrangou R."/>
            <person name="Klaenhammer T.R."/>
            <person name="Caufield P.W."/>
            <person name="Cui Y."/>
            <person name="Zhang H."/>
            <person name="O'Toole P.W."/>
        </authorList>
    </citation>
    <scope>NUCLEOTIDE SEQUENCE [LARGE SCALE GENOMIC DNA]</scope>
    <source>
        <strain evidence="6 7">DSM 20605</strain>
    </source>
</reference>
<dbReference type="PANTHER" id="PTHR30146">
    <property type="entry name" value="LACI-RELATED TRANSCRIPTIONAL REPRESSOR"/>
    <property type="match status" value="1"/>
</dbReference>
<dbReference type="PROSITE" id="PS50932">
    <property type="entry name" value="HTH_LACI_2"/>
    <property type="match status" value="1"/>
</dbReference>
<dbReference type="InterPro" id="IPR046335">
    <property type="entry name" value="LacI/GalR-like_sensor"/>
</dbReference>
<dbReference type="SUPFAM" id="SSF47413">
    <property type="entry name" value="lambda repressor-like DNA-binding domains"/>
    <property type="match status" value="1"/>
</dbReference>
<dbReference type="PROSITE" id="PS00356">
    <property type="entry name" value="HTH_LACI_1"/>
    <property type="match status" value="1"/>
</dbReference>
<dbReference type="InterPro" id="IPR010982">
    <property type="entry name" value="Lambda_DNA-bd_dom_sf"/>
</dbReference>
<dbReference type="EMBL" id="AYYX01000026">
    <property type="protein sequence ID" value="KRM88663.1"/>
    <property type="molecule type" value="Genomic_DNA"/>
</dbReference>
<dbReference type="Pfam" id="PF13377">
    <property type="entry name" value="Peripla_BP_3"/>
    <property type="match status" value="1"/>
</dbReference>
<dbReference type="RefSeq" id="WP_010580805.1">
    <property type="nucleotide sequence ID" value="NZ_AHYZ01000125.1"/>
</dbReference>
<evidence type="ECO:0000313" key="7">
    <source>
        <dbReference type="Proteomes" id="UP000051576"/>
    </source>
</evidence>
<proteinExistence type="predicted"/>
<dbReference type="SUPFAM" id="SSF53822">
    <property type="entry name" value="Periplasmic binding protein-like I"/>
    <property type="match status" value="1"/>
</dbReference>
<comment type="caution">
    <text evidence="6">The sequence shown here is derived from an EMBL/GenBank/DDBJ whole genome shotgun (WGS) entry which is preliminary data.</text>
</comment>
<dbReference type="eggNOG" id="COG1609">
    <property type="taxonomic scope" value="Bacteria"/>
</dbReference>
<dbReference type="CDD" id="cd01392">
    <property type="entry name" value="HTH_LacI"/>
    <property type="match status" value="1"/>
</dbReference>
<feature type="domain" description="HTH lacI-type" evidence="5">
    <location>
        <begin position="4"/>
        <end position="58"/>
    </location>
</feature>
<evidence type="ECO:0000259" key="5">
    <source>
        <dbReference type="PROSITE" id="PS50932"/>
    </source>
</evidence>
<dbReference type="GO" id="GO:0003700">
    <property type="term" value="F:DNA-binding transcription factor activity"/>
    <property type="evidence" value="ECO:0007669"/>
    <property type="project" value="TreeGrafter"/>
</dbReference>
<keyword evidence="2" id="KW-0805">Transcription regulation</keyword>
<dbReference type="InterPro" id="IPR028082">
    <property type="entry name" value="Peripla_BP_I"/>
</dbReference>
<keyword evidence="3" id="KW-0238">DNA-binding</keyword>
<dbReference type="STRING" id="1133569.FD21_GL000977"/>